<sequence>AIPTIIALGQRTGLEFVSCDATSPYTQAMNRAILLDAKDGLGYTEIEEKKGEIVAQEYLIERCGCISCDHLRKDLIDHPEVCALGDYGEYWLYRFMFHNHIVYLEMVRNIEKAAREAPDAMLRTVLGTDYGATLRGLDGTEPSQVATGMPRSLLEGLD</sequence>
<comment type="caution">
    <text evidence="1">The sequence shown here is derived from an EMBL/GenBank/DDBJ whole genome shotgun (WGS) entry which is preliminary data.</text>
</comment>
<evidence type="ECO:0000313" key="1">
    <source>
        <dbReference type="EMBL" id="KKL55684.1"/>
    </source>
</evidence>
<dbReference type="EMBL" id="LAZR01030752">
    <property type="protein sequence ID" value="KKL55684.1"/>
    <property type="molecule type" value="Genomic_DNA"/>
</dbReference>
<reference evidence="1" key="1">
    <citation type="journal article" date="2015" name="Nature">
        <title>Complex archaea that bridge the gap between prokaryotes and eukaryotes.</title>
        <authorList>
            <person name="Spang A."/>
            <person name="Saw J.H."/>
            <person name="Jorgensen S.L."/>
            <person name="Zaremba-Niedzwiedzka K."/>
            <person name="Martijn J."/>
            <person name="Lind A.E."/>
            <person name="van Eijk R."/>
            <person name="Schleper C."/>
            <person name="Guy L."/>
            <person name="Ettema T.J."/>
        </authorList>
    </citation>
    <scope>NUCLEOTIDE SEQUENCE</scope>
</reference>
<organism evidence="1">
    <name type="scientific">marine sediment metagenome</name>
    <dbReference type="NCBI Taxonomy" id="412755"/>
    <lineage>
        <taxon>unclassified sequences</taxon>
        <taxon>metagenomes</taxon>
        <taxon>ecological metagenomes</taxon>
    </lineage>
</organism>
<proteinExistence type="predicted"/>
<dbReference type="AlphaFoldDB" id="A0A0F9D2A8"/>
<accession>A0A0F9D2A8</accession>
<gene>
    <name evidence="1" type="ORF">LCGC14_2252940</name>
</gene>
<evidence type="ECO:0008006" key="2">
    <source>
        <dbReference type="Google" id="ProtNLM"/>
    </source>
</evidence>
<protein>
    <recommendedName>
        <fullName evidence="2">tRNA-guanine(15) transglycosylase-like domain-containing protein</fullName>
    </recommendedName>
</protein>
<feature type="non-terminal residue" evidence="1">
    <location>
        <position position="1"/>
    </location>
</feature>
<name>A0A0F9D2A8_9ZZZZ</name>